<evidence type="ECO:0000313" key="3">
    <source>
        <dbReference type="Proteomes" id="UP000318538"/>
    </source>
</evidence>
<dbReference type="Gene3D" id="2.10.70.10">
    <property type="entry name" value="Complement Module, domain 1"/>
    <property type="match status" value="1"/>
</dbReference>
<evidence type="ECO:0000256" key="1">
    <source>
        <dbReference type="SAM" id="MobiDB-lite"/>
    </source>
</evidence>
<gene>
    <name evidence="2" type="ORF">K227x_39760</name>
</gene>
<dbReference type="Pfam" id="PF10636">
    <property type="entry name" value="hemP"/>
    <property type="match status" value="1"/>
</dbReference>
<dbReference type="AlphaFoldDB" id="A0A517NEM2"/>
<evidence type="ECO:0000313" key="2">
    <source>
        <dbReference type="EMBL" id="QDT05575.1"/>
    </source>
</evidence>
<protein>
    <submittedName>
        <fullName evidence="2">Hemin uptake protein hemP</fullName>
    </submittedName>
</protein>
<keyword evidence="3" id="KW-1185">Reference proteome</keyword>
<proteinExistence type="predicted"/>
<reference evidence="2 3" key="1">
    <citation type="submission" date="2019-02" db="EMBL/GenBank/DDBJ databases">
        <title>Deep-cultivation of Planctomycetes and their phenomic and genomic characterization uncovers novel biology.</title>
        <authorList>
            <person name="Wiegand S."/>
            <person name="Jogler M."/>
            <person name="Boedeker C."/>
            <person name="Pinto D."/>
            <person name="Vollmers J."/>
            <person name="Rivas-Marin E."/>
            <person name="Kohn T."/>
            <person name="Peeters S.H."/>
            <person name="Heuer A."/>
            <person name="Rast P."/>
            <person name="Oberbeckmann S."/>
            <person name="Bunk B."/>
            <person name="Jeske O."/>
            <person name="Meyerdierks A."/>
            <person name="Storesund J.E."/>
            <person name="Kallscheuer N."/>
            <person name="Luecker S."/>
            <person name="Lage O.M."/>
            <person name="Pohl T."/>
            <person name="Merkel B.J."/>
            <person name="Hornburger P."/>
            <person name="Mueller R.-W."/>
            <person name="Bruemmer F."/>
            <person name="Labrenz M."/>
            <person name="Spormann A.M."/>
            <person name="Op den Camp H."/>
            <person name="Overmann J."/>
            <person name="Amann R."/>
            <person name="Jetten M.S.M."/>
            <person name="Mascher T."/>
            <person name="Medema M.H."/>
            <person name="Devos D.P."/>
            <person name="Kaster A.-K."/>
            <person name="Ovreas L."/>
            <person name="Rohde M."/>
            <person name="Galperin M.Y."/>
            <person name="Jogler C."/>
        </authorList>
    </citation>
    <scope>NUCLEOTIDE SEQUENCE [LARGE SCALE GENOMIC DNA]</scope>
    <source>
        <strain evidence="2 3">K22_7</strain>
    </source>
</reference>
<dbReference type="Proteomes" id="UP000318538">
    <property type="component" value="Chromosome"/>
</dbReference>
<name>A0A517NEM2_9BACT</name>
<dbReference type="KEGG" id="rlc:K227x_39760"/>
<dbReference type="EMBL" id="CP036525">
    <property type="protein sequence ID" value="QDT05575.1"/>
    <property type="molecule type" value="Genomic_DNA"/>
</dbReference>
<feature type="compositionally biased region" description="Polar residues" evidence="1">
    <location>
        <begin position="59"/>
        <end position="75"/>
    </location>
</feature>
<dbReference type="InterPro" id="IPR019600">
    <property type="entry name" value="Hemin_uptake_protein_HemP"/>
</dbReference>
<sequence length="167" mass="18060">MIAVCQTIYRAKVPTGNPAGTGTTTDHSPNGPTTWAAQHAQPVQLLRIVLNNALRPIGNNATMGETNRSHPTSLSLDKPQAMPDQPHNAAAASPSNLKAALEQEAALGQKTVAATPVQQEVNPNHPALPKIVKFSDLARCGDEIWIEHENQLYRLRATRQNKLILTK</sequence>
<feature type="region of interest" description="Disordered" evidence="1">
    <location>
        <begin position="59"/>
        <end position="94"/>
    </location>
</feature>
<accession>A0A517NEM2</accession>
<organism evidence="2 3">
    <name type="scientific">Rubripirellula lacrimiformis</name>
    <dbReference type="NCBI Taxonomy" id="1930273"/>
    <lineage>
        <taxon>Bacteria</taxon>
        <taxon>Pseudomonadati</taxon>
        <taxon>Planctomycetota</taxon>
        <taxon>Planctomycetia</taxon>
        <taxon>Pirellulales</taxon>
        <taxon>Pirellulaceae</taxon>
        <taxon>Rubripirellula</taxon>
    </lineage>
</organism>